<comment type="caution">
    <text evidence="1">The sequence shown here is derived from an EMBL/GenBank/DDBJ whole genome shotgun (WGS) entry which is preliminary data.</text>
</comment>
<gene>
    <name evidence="1" type="ORF">DXU93_12255</name>
</gene>
<keyword evidence="2" id="KW-1185">Reference proteome</keyword>
<sequence length="137" mass="15894">MVKYFFIGLLTLIMIACEEDKAPERPKPQKTEYRPLISEDNNGKYTEWYPGHKQVKLTGRKNKDGERVGIWKYYSDRGVELSVTVYSNGKKNGHTVVKHPNGALHYSGEYVNDEPVGIWKFYDEQGKLTQTKDYSKK</sequence>
<dbReference type="PROSITE" id="PS51257">
    <property type="entry name" value="PROKAR_LIPOPROTEIN"/>
    <property type="match status" value="1"/>
</dbReference>
<evidence type="ECO:0000313" key="2">
    <source>
        <dbReference type="Proteomes" id="UP000257127"/>
    </source>
</evidence>
<dbReference type="RefSeq" id="WP_116881590.1">
    <property type="nucleotide sequence ID" value="NZ_QURB01000008.1"/>
</dbReference>
<evidence type="ECO:0000313" key="1">
    <source>
        <dbReference type="EMBL" id="RFC53531.1"/>
    </source>
</evidence>
<proteinExistence type="predicted"/>
<dbReference type="AlphaFoldDB" id="A0A3E1EVE5"/>
<reference evidence="1 2" key="1">
    <citation type="submission" date="2018-08" db="EMBL/GenBank/DDBJ databases">
        <title>The draft genome squence of Brumimicrobium sp. N62.</title>
        <authorList>
            <person name="Du Z.-J."/>
            <person name="Luo H.-R."/>
        </authorList>
    </citation>
    <scope>NUCLEOTIDE SEQUENCE [LARGE SCALE GENOMIC DNA]</scope>
    <source>
        <strain evidence="1 2">N62</strain>
    </source>
</reference>
<protein>
    <recommendedName>
        <fullName evidence="3">Toxin-antitoxin system YwqK family antitoxin</fullName>
    </recommendedName>
</protein>
<dbReference type="SUPFAM" id="SSF82185">
    <property type="entry name" value="Histone H3 K4-specific methyltransferase SET7/9 N-terminal domain"/>
    <property type="match status" value="1"/>
</dbReference>
<evidence type="ECO:0008006" key="3">
    <source>
        <dbReference type="Google" id="ProtNLM"/>
    </source>
</evidence>
<dbReference type="EMBL" id="QURB01000008">
    <property type="protein sequence ID" value="RFC53531.1"/>
    <property type="molecule type" value="Genomic_DNA"/>
</dbReference>
<organism evidence="1 2">
    <name type="scientific">Brumimicrobium aurantiacum</name>
    <dbReference type="NCBI Taxonomy" id="1737063"/>
    <lineage>
        <taxon>Bacteria</taxon>
        <taxon>Pseudomonadati</taxon>
        <taxon>Bacteroidota</taxon>
        <taxon>Flavobacteriia</taxon>
        <taxon>Flavobacteriales</taxon>
        <taxon>Crocinitomicaceae</taxon>
        <taxon>Brumimicrobium</taxon>
    </lineage>
</organism>
<dbReference type="OrthoDB" id="1467310at2"/>
<dbReference type="Gene3D" id="3.90.930.1">
    <property type="match status" value="1"/>
</dbReference>
<dbReference type="Proteomes" id="UP000257127">
    <property type="component" value="Unassembled WGS sequence"/>
</dbReference>
<name>A0A3E1EVE5_9FLAO</name>
<accession>A0A3E1EVE5</accession>